<evidence type="ECO:0000313" key="2">
    <source>
        <dbReference type="Proteomes" id="UP000824334"/>
    </source>
</evidence>
<dbReference type="Pfam" id="PF05309">
    <property type="entry name" value="TraE"/>
    <property type="match status" value="1"/>
</dbReference>
<organism evidence="1 2">
    <name type="scientific">Brevundimonas nasdae</name>
    <dbReference type="NCBI Taxonomy" id="172043"/>
    <lineage>
        <taxon>Bacteria</taxon>
        <taxon>Pseudomonadati</taxon>
        <taxon>Pseudomonadota</taxon>
        <taxon>Alphaproteobacteria</taxon>
        <taxon>Caulobacterales</taxon>
        <taxon>Caulobacteraceae</taxon>
        <taxon>Brevundimonas</taxon>
    </lineage>
</organism>
<sequence>MKIENIHKNARDVGRRNALLFGLVGLSVAANVVLAVGVVGARQTILVPTLTSELTINGGGVPRDYLERLARDATFVFLNRNPQSEDFFDKQVERLTTPETFQEIKQMMISERLNRQENRASQVFFPQSFYVAPKELYVEVVGQLDTLNSREVLKSEYKTYGLTFVRRGSLVLLRSFVPVEKNDEKGSQVKPREEPEY</sequence>
<dbReference type="EMBL" id="CP080035">
    <property type="protein sequence ID" value="QYC12369.1"/>
    <property type="molecule type" value="Genomic_DNA"/>
</dbReference>
<reference evidence="1 2" key="1">
    <citation type="submission" date="2021-07" db="EMBL/GenBank/DDBJ databases">
        <title>Isolation and characterization of bacteria from a gold mining with a capacity of golden bioaccumulation.</title>
        <authorList>
            <person name="Yang X.J."/>
        </authorList>
    </citation>
    <scope>NUCLEOTIDE SEQUENCE [LARGE SCALE GENOMIC DNA]</scope>
    <source>
        <strain evidence="1 2">Au29</strain>
        <plasmid evidence="1 2">unnamed1</plasmid>
    </source>
</reference>
<evidence type="ECO:0000313" key="1">
    <source>
        <dbReference type="EMBL" id="QYC12369.1"/>
    </source>
</evidence>
<name>A0ABX8TNR3_9CAUL</name>
<gene>
    <name evidence="1" type="ORF">KWG56_18585</name>
</gene>
<proteinExistence type="predicted"/>
<keyword evidence="2" id="KW-1185">Reference proteome</keyword>
<dbReference type="GeneID" id="94377305"/>
<dbReference type="Proteomes" id="UP000824334">
    <property type="component" value="Plasmid unnamed1"/>
</dbReference>
<keyword evidence="1" id="KW-0614">Plasmid</keyword>
<dbReference type="InterPro" id="IPR007973">
    <property type="entry name" value="Pilus_assembly_TraE"/>
</dbReference>
<geneLocation type="plasmid" evidence="1 2">
    <name>unnamed1</name>
</geneLocation>
<accession>A0ABX8TNR3</accession>
<dbReference type="RefSeq" id="WP_201101135.1">
    <property type="nucleotide sequence ID" value="NZ_BAAAEE010000011.1"/>
</dbReference>
<protein>
    <submittedName>
        <fullName evidence="1">Type IV conjugative transfer system protein TraE</fullName>
    </submittedName>
</protein>